<reference evidence="3 4" key="1">
    <citation type="submission" date="2019-11" db="EMBL/GenBank/DDBJ databases">
        <title>Maribacter lutea sp. nov., a marine bacterium isolated from intertidal sand.</title>
        <authorList>
            <person name="Liu A."/>
        </authorList>
    </citation>
    <scope>NUCLEOTIDE SEQUENCE [LARGE SCALE GENOMIC DNA]</scope>
    <source>
        <strain evidence="3 4">RZ05</strain>
    </source>
</reference>
<dbReference type="InterPro" id="IPR005181">
    <property type="entry name" value="SASA"/>
</dbReference>
<evidence type="ECO:0000259" key="2">
    <source>
        <dbReference type="Pfam" id="PF03629"/>
    </source>
</evidence>
<keyword evidence="4" id="KW-1185">Reference proteome</keyword>
<dbReference type="Gene3D" id="3.40.50.1110">
    <property type="entry name" value="SGNH hydrolase"/>
    <property type="match status" value="1"/>
</dbReference>
<evidence type="ECO:0000256" key="1">
    <source>
        <dbReference type="ARBA" id="ARBA00022801"/>
    </source>
</evidence>
<dbReference type="OrthoDB" id="9803578at2"/>
<organism evidence="3 4">
    <name type="scientific">Maribacter luteus</name>
    <dbReference type="NCBI Taxonomy" id="2594478"/>
    <lineage>
        <taxon>Bacteria</taxon>
        <taxon>Pseudomonadati</taxon>
        <taxon>Bacteroidota</taxon>
        <taxon>Flavobacteriia</taxon>
        <taxon>Flavobacteriales</taxon>
        <taxon>Flavobacteriaceae</taxon>
        <taxon>Maribacter</taxon>
    </lineage>
</organism>
<comment type="caution">
    <text evidence="3">The sequence shown here is derived from an EMBL/GenBank/DDBJ whole genome shotgun (WGS) entry which is preliminary data.</text>
</comment>
<dbReference type="PANTHER" id="PTHR31988:SF19">
    <property type="entry name" value="9-O-ACETYL-N-ACETYLNEURAMINIC ACID DEACETYLASE-RELATED"/>
    <property type="match status" value="1"/>
</dbReference>
<dbReference type="InterPro" id="IPR036514">
    <property type="entry name" value="SGNH_hydro_sf"/>
</dbReference>
<gene>
    <name evidence="3" type="ORF">GJ691_10790</name>
</gene>
<accession>A0A6I2MP89</accession>
<dbReference type="GO" id="GO:0016788">
    <property type="term" value="F:hydrolase activity, acting on ester bonds"/>
    <property type="evidence" value="ECO:0007669"/>
    <property type="project" value="UniProtKB-ARBA"/>
</dbReference>
<name>A0A6I2MP89_9FLAO</name>
<evidence type="ECO:0000313" key="3">
    <source>
        <dbReference type="EMBL" id="MRX64657.1"/>
    </source>
</evidence>
<dbReference type="EMBL" id="WKJH01000008">
    <property type="protein sequence ID" value="MRX64657.1"/>
    <property type="molecule type" value="Genomic_DNA"/>
</dbReference>
<dbReference type="Pfam" id="PF03629">
    <property type="entry name" value="SASA"/>
    <property type="match status" value="1"/>
</dbReference>
<sequence>MFSQDPDFQIYLCFGQSNMEGSATIEEQDKTVDERFVMMPSMDCEEQGRTMGNWYPAVPPLSQCYVGLSPADYFGRTMVEKLPENKKVGVISVAVGGCDIRLFDKDIYKEFTQTYPEDWFQGKIAGYGGNPYDRLITLAKQAQKEGVIKGILLHQGETNTDDEKWPAYVQQVYTNMLNDLGLEASEVPLLAGEVVHEEQGGRCGRMNAIIDKLPETVPTAYVIPSKGCAVREDDIHFNSEGVREMGRRYAAQMLQLEGY</sequence>
<dbReference type="Proteomes" id="UP000443153">
    <property type="component" value="Unassembled WGS sequence"/>
</dbReference>
<keyword evidence="1" id="KW-0378">Hydrolase</keyword>
<evidence type="ECO:0000313" key="4">
    <source>
        <dbReference type="Proteomes" id="UP000443153"/>
    </source>
</evidence>
<protein>
    <submittedName>
        <fullName evidence="3">Sialate O-acetylesterase</fullName>
    </submittedName>
</protein>
<proteinExistence type="predicted"/>
<feature type="domain" description="Sialate O-acetylesterase" evidence="2">
    <location>
        <begin position="8"/>
        <end position="255"/>
    </location>
</feature>
<dbReference type="PANTHER" id="PTHR31988">
    <property type="entry name" value="ESTERASE, PUTATIVE (DUF303)-RELATED"/>
    <property type="match status" value="1"/>
</dbReference>
<dbReference type="InterPro" id="IPR052940">
    <property type="entry name" value="Carb_Esterase_6"/>
</dbReference>
<dbReference type="SUPFAM" id="SSF52266">
    <property type="entry name" value="SGNH hydrolase"/>
    <property type="match status" value="1"/>
</dbReference>
<dbReference type="AlphaFoldDB" id="A0A6I2MP89"/>